<dbReference type="InterPro" id="IPR037225">
    <property type="entry name" value="Nuo51_FMN-bd_sf"/>
</dbReference>
<dbReference type="PROSITE" id="PS51379">
    <property type="entry name" value="4FE4S_FER_2"/>
    <property type="match status" value="2"/>
</dbReference>
<comment type="caution">
    <text evidence="10">The sequence shown here is derived from an EMBL/GenBank/DDBJ whole genome shotgun (WGS) entry which is preliminary data.</text>
</comment>
<evidence type="ECO:0000256" key="3">
    <source>
        <dbReference type="ARBA" id="ARBA00022723"/>
    </source>
</evidence>
<protein>
    <recommendedName>
        <fullName evidence="8">Ion-translocating oxidoreductase complex subunit C</fullName>
        <ecNumber evidence="8">7.-.-.-</ecNumber>
    </recommendedName>
    <alternativeName>
        <fullName evidence="8">Rnf electron transport complex subunit C</fullName>
    </alternativeName>
</protein>
<dbReference type="InterPro" id="IPR010208">
    <property type="entry name" value="Ion_transpt_RnfC/RsxC"/>
</dbReference>
<dbReference type="EC" id="7.-.-.-" evidence="8"/>
<accession>A0AAW8U2U6</accession>
<evidence type="ECO:0000313" key="11">
    <source>
        <dbReference type="Proteomes" id="UP001256711"/>
    </source>
</evidence>
<keyword evidence="3 8" id="KW-0479">Metal-binding</keyword>
<evidence type="ECO:0000256" key="4">
    <source>
        <dbReference type="ARBA" id="ARBA00022737"/>
    </source>
</evidence>
<evidence type="ECO:0000256" key="2">
    <source>
        <dbReference type="ARBA" id="ARBA00022485"/>
    </source>
</evidence>
<dbReference type="Pfam" id="PF13375">
    <property type="entry name" value="RnfC_N"/>
    <property type="match status" value="1"/>
</dbReference>
<comment type="subcellular location">
    <subcellularLocation>
        <location evidence="8">Cell membrane</location>
        <topology evidence="8">Peripheral membrane protein</topology>
    </subcellularLocation>
</comment>
<dbReference type="SUPFAM" id="SSF142019">
    <property type="entry name" value="Nqo1 FMN-binding domain-like"/>
    <property type="match status" value="1"/>
</dbReference>
<dbReference type="Pfam" id="PF10531">
    <property type="entry name" value="SLBB"/>
    <property type="match status" value="1"/>
</dbReference>
<feature type="binding site" evidence="8">
    <location>
        <position position="366"/>
    </location>
    <ligand>
        <name>[4Fe-4S] cluster</name>
        <dbReference type="ChEBI" id="CHEBI:49883"/>
        <label>1</label>
    </ligand>
</feature>
<dbReference type="GO" id="GO:0005886">
    <property type="term" value="C:plasma membrane"/>
    <property type="evidence" value="ECO:0007669"/>
    <property type="project" value="UniProtKB-SubCell"/>
</dbReference>
<keyword evidence="8" id="KW-1003">Cell membrane</keyword>
<dbReference type="InterPro" id="IPR017896">
    <property type="entry name" value="4Fe4S_Fe-S-bd"/>
</dbReference>
<name>A0AAW8U2U6_9ENTE</name>
<dbReference type="HAMAP" id="MF_00461">
    <property type="entry name" value="RsxC_RnfC"/>
    <property type="match status" value="1"/>
</dbReference>
<evidence type="ECO:0000259" key="9">
    <source>
        <dbReference type="PROSITE" id="PS51379"/>
    </source>
</evidence>
<dbReference type="RefSeq" id="WP_311835384.1">
    <property type="nucleotide sequence ID" value="NZ_JARQBJ010000003.1"/>
</dbReference>
<keyword evidence="6 8" id="KW-0408">Iron</keyword>
<evidence type="ECO:0000256" key="6">
    <source>
        <dbReference type="ARBA" id="ARBA00023004"/>
    </source>
</evidence>
<dbReference type="Proteomes" id="UP001256711">
    <property type="component" value="Unassembled WGS sequence"/>
</dbReference>
<comment type="function">
    <text evidence="8">Part of a membrane-bound complex that couples electron transfer with translocation of ions across the membrane.</text>
</comment>
<organism evidence="10 11">
    <name type="scientific">Enterococcus asini</name>
    <dbReference type="NCBI Taxonomy" id="57732"/>
    <lineage>
        <taxon>Bacteria</taxon>
        <taxon>Bacillati</taxon>
        <taxon>Bacillota</taxon>
        <taxon>Bacilli</taxon>
        <taxon>Lactobacillales</taxon>
        <taxon>Enterococcaceae</taxon>
        <taxon>Enterococcus</taxon>
    </lineage>
</organism>
<keyword evidence="5 8" id="KW-0249">Electron transport</keyword>
<dbReference type="GO" id="GO:0009055">
    <property type="term" value="F:electron transfer activity"/>
    <property type="evidence" value="ECO:0007669"/>
    <property type="project" value="InterPro"/>
</dbReference>
<dbReference type="PROSITE" id="PS00198">
    <property type="entry name" value="4FE4S_FER_1"/>
    <property type="match status" value="1"/>
</dbReference>
<evidence type="ECO:0000256" key="7">
    <source>
        <dbReference type="ARBA" id="ARBA00023014"/>
    </source>
</evidence>
<dbReference type="Pfam" id="PF01512">
    <property type="entry name" value="Complex1_51K"/>
    <property type="match status" value="1"/>
</dbReference>
<feature type="domain" description="4Fe-4S ferredoxin-type" evidence="9">
    <location>
        <begin position="354"/>
        <end position="383"/>
    </location>
</feature>
<dbReference type="EMBL" id="JARQBJ010000003">
    <property type="protein sequence ID" value="MDT2810235.1"/>
    <property type="molecule type" value="Genomic_DNA"/>
</dbReference>
<feature type="binding site" evidence="8">
    <location>
        <position position="373"/>
    </location>
    <ligand>
        <name>[4Fe-4S] cluster</name>
        <dbReference type="ChEBI" id="CHEBI:49883"/>
        <label>2</label>
    </ligand>
</feature>
<dbReference type="InterPro" id="IPR026902">
    <property type="entry name" value="RnfC_N"/>
</dbReference>
<feature type="domain" description="4Fe-4S ferredoxin-type" evidence="9">
    <location>
        <begin position="393"/>
        <end position="422"/>
    </location>
</feature>
<keyword evidence="4 8" id="KW-0677">Repeat</keyword>
<dbReference type="SUPFAM" id="SSF46548">
    <property type="entry name" value="alpha-helical ferredoxin"/>
    <property type="match status" value="1"/>
</dbReference>
<feature type="binding site" evidence="8">
    <location>
        <position position="408"/>
    </location>
    <ligand>
        <name>[4Fe-4S] cluster</name>
        <dbReference type="ChEBI" id="CHEBI:49883"/>
        <label>2</label>
    </ligand>
</feature>
<reference evidence="10" key="1">
    <citation type="submission" date="2023-03" db="EMBL/GenBank/DDBJ databases">
        <authorList>
            <person name="Shen W."/>
            <person name="Cai J."/>
        </authorList>
    </citation>
    <scope>NUCLEOTIDE SEQUENCE</scope>
    <source>
        <strain evidence="10">B226-2</strain>
    </source>
</reference>
<evidence type="ECO:0000256" key="1">
    <source>
        <dbReference type="ARBA" id="ARBA00022448"/>
    </source>
</evidence>
<comment type="subunit">
    <text evidence="8">The complex is composed of six subunits: RnfA, RnfB, RnfC, RnfD, RnfE and RnfG.</text>
</comment>
<comment type="cofactor">
    <cofactor evidence="8">
        <name>[4Fe-4S] cluster</name>
        <dbReference type="ChEBI" id="CHEBI:49883"/>
    </cofactor>
    <text evidence="8">Binds 2 [4Fe-4S] clusters per subunit.</text>
</comment>
<dbReference type="AlphaFoldDB" id="A0AAW8U2U6"/>
<dbReference type="Gene3D" id="3.40.50.11540">
    <property type="entry name" value="NADH-ubiquinone oxidoreductase 51kDa subunit"/>
    <property type="match status" value="1"/>
</dbReference>
<keyword evidence="7 8" id="KW-0411">Iron-sulfur</keyword>
<keyword evidence="8" id="KW-0472">Membrane</keyword>
<evidence type="ECO:0000256" key="8">
    <source>
        <dbReference type="HAMAP-Rule" id="MF_00461"/>
    </source>
</evidence>
<feature type="binding site" evidence="8">
    <location>
        <position position="405"/>
    </location>
    <ligand>
        <name>[4Fe-4S] cluster</name>
        <dbReference type="ChEBI" id="CHEBI:49883"/>
        <label>2</label>
    </ligand>
</feature>
<keyword evidence="8" id="KW-1278">Translocase</keyword>
<dbReference type="NCBIfam" id="TIGR01945">
    <property type="entry name" value="rnfC"/>
    <property type="match status" value="1"/>
</dbReference>
<comment type="similarity">
    <text evidence="8">Belongs to the 4Fe4S bacterial-type ferredoxin family. RnfC subfamily.</text>
</comment>
<keyword evidence="1 8" id="KW-0813">Transport</keyword>
<dbReference type="GO" id="GO:0051539">
    <property type="term" value="F:4 iron, 4 sulfur cluster binding"/>
    <property type="evidence" value="ECO:0007669"/>
    <property type="project" value="UniProtKB-KW"/>
</dbReference>
<dbReference type="GO" id="GO:0022900">
    <property type="term" value="P:electron transport chain"/>
    <property type="evidence" value="ECO:0007669"/>
    <property type="project" value="UniProtKB-UniRule"/>
</dbReference>
<dbReference type="Gene3D" id="3.30.70.20">
    <property type="match status" value="1"/>
</dbReference>
<dbReference type="GO" id="GO:0046872">
    <property type="term" value="F:metal ion binding"/>
    <property type="evidence" value="ECO:0007669"/>
    <property type="project" value="UniProtKB-KW"/>
</dbReference>
<feature type="binding site" evidence="8">
    <location>
        <position position="412"/>
    </location>
    <ligand>
        <name>[4Fe-4S] cluster</name>
        <dbReference type="ChEBI" id="CHEBI:49883"/>
        <label>1</label>
    </ligand>
</feature>
<evidence type="ECO:0000256" key="5">
    <source>
        <dbReference type="ARBA" id="ARBA00022982"/>
    </source>
</evidence>
<evidence type="ECO:0000313" key="10">
    <source>
        <dbReference type="EMBL" id="MDT2810235.1"/>
    </source>
</evidence>
<dbReference type="Pfam" id="PF13237">
    <property type="entry name" value="Fer4_10"/>
    <property type="match status" value="1"/>
</dbReference>
<dbReference type="InterPro" id="IPR017900">
    <property type="entry name" value="4Fe4S_Fe_S_CS"/>
</dbReference>
<proteinExistence type="inferred from homology"/>
<sequence length="434" mass="46315">MFASLRKFSGGALVPHKKRTAQVPTKTIKPPTSVLLPLQQHIGAVCKATVKAKELVTVGQVIATGTGYVSAPIHAPISGKVKSIKPTLLANGQSCEAILIENDGLNTPHPAVAPVRITSKDELLQAACDSGVVGIGGAGFPLHVKLATKDAIDTLIINGAECEPFITSDNREAVEEPQRILRGIVTLLDWLEIPRSIIGIESNKPEAIAPLAAQIQALELTDRITLQSLPPRYPQGAEKMLIFATTKRRVPTGGLPSAVGCLVLNISTVSVFQHYLDTGVPLITKRITVDGDNISQPQNLLVPIGTPIQTILEACGGLKVPGGKVILGGPMMGIAQYDTQAPVTKQTNAITCLKTALPAESPCIRCGRCSRSCPMRLLPLEIERALKIQDQDTLTKLQVQSCMECGTCAFVCPSGRKLVQRMKEAKQIERRPVS</sequence>
<keyword evidence="2 8" id="KW-0004">4Fe-4S</keyword>
<dbReference type="InterPro" id="IPR011538">
    <property type="entry name" value="Nuo51_FMN-bd"/>
</dbReference>
<dbReference type="PANTHER" id="PTHR43034:SF2">
    <property type="entry name" value="ION-TRANSLOCATING OXIDOREDUCTASE COMPLEX SUBUNIT C"/>
    <property type="match status" value="1"/>
</dbReference>
<feature type="binding site" evidence="8">
    <location>
        <position position="363"/>
    </location>
    <ligand>
        <name>[4Fe-4S] cluster</name>
        <dbReference type="ChEBI" id="CHEBI:49883"/>
        <label>1</label>
    </ligand>
</feature>
<feature type="binding site" evidence="8">
    <location>
        <position position="402"/>
    </location>
    <ligand>
        <name>[4Fe-4S] cluster</name>
        <dbReference type="ChEBI" id="CHEBI:49883"/>
        <label>2</label>
    </ligand>
</feature>
<dbReference type="PANTHER" id="PTHR43034">
    <property type="entry name" value="ION-TRANSLOCATING OXIDOREDUCTASE COMPLEX SUBUNIT C"/>
    <property type="match status" value="1"/>
</dbReference>
<dbReference type="InterPro" id="IPR019554">
    <property type="entry name" value="Soluble_ligand-bd"/>
</dbReference>
<dbReference type="NCBIfam" id="NF003454">
    <property type="entry name" value="PRK05035.1"/>
    <property type="match status" value="1"/>
</dbReference>
<feature type="binding site" evidence="8">
    <location>
        <position position="369"/>
    </location>
    <ligand>
        <name>[4Fe-4S] cluster</name>
        <dbReference type="ChEBI" id="CHEBI:49883"/>
        <label>1</label>
    </ligand>
</feature>
<gene>
    <name evidence="10" type="primary">rsxC</name>
    <name evidence="8" type="synonym">rnfC</name>
    <name evidence="10" type="ORF">P7H43_07045</name>
</gene>